<evidence type="ECO:0000256" key="4">
    <source>
        <dbReference type="ARBA" id="ARBA00022786"/>
    </source>
</evidence>
<dbReference type="EMBL" id="CYKH01000367">
    <property type="protein sequence ID" value="CUF60804.1"/>
    <property type="molecule type" value="Genomic_DNA"/>
</dbReference>
<dbReference type="PROSITE" id="PS50235">
    <property type="entry name" value="USP_3"/>
    <property type="match status" value="1"/>
</dbReference>
<dbReference type="InterPro" id="IPR050164">
    <property type="entry name" value="Peptidase_C19"/>
</dbReference>
<feature type="region of interest" description="Disordered" evidence="7">
    <location>
        <begin position="261"/>
        <end position="296"/>
    </location>
</feature>
<evidence type="ECO:0000256" key="2">
    <source>
        <dbReference type="ARBA" id="ARBA00012759"/>
    </source>
</evidence>
<keyword evidence="10" id="KW-1185">Reference proteome</keyword>
<accession>A0A0S4IXL6</accession>
<dbReference type="GO" id="GO:0004843">
    <property type="term" value="F:cysteine-type deubiquitinase activity"/>
    <property type="evidence" value="ECO:0007669"/>
    <property type="project" value="UniProtKB-EC"/>
</dbReference>
<dbReference type="Pfam" id="PF00443">
    <property type="entry name" value="UCH"/>
    <property type="match status" value="1"/>
</dbReference>
<feature type="domain" description="USP" evidence="8">
    <location>
        <begin position="132"/>
        <end position="545"/>
    </location>
</feature>
<dbReference type="PANTHER" id="PTHR24006:SF687">
    <property type="entry name" value="UBIQUITIN CARBOXYL-TERMINAL HYDROLASE 10"/>
    <property type="match status" value="1"/>
</dbReference>
<dbReference type="InterPro" id="IPR038765">
    <property type="entry name" value="Papain-like_cys_pep_sf"/>
</dbReference>
<evidence type="ECO:0000313" key="10">
    <source>
        <dbReference type="Proteomes" id="UP000051952"/>
    </source>
</evidence>
<feature type="compositionally biased region" description="Polar residues" evidence="7">
    <location>
        <begin position="274"/>
        <end position="285"/>
    </location>
</feature>
<dbReference type="OrthoDB" id="429671at2759"/>
<evidence type="ECO:0000256" key="3">
    <source>
        <dbReference type="ARBA" id="ARBA00022670"/>
    </source>
</evidence>
<feature type="compositionally biased region" description="Polar residues" evidence="7">
    <location>
        <begin position="61"/>
        <end position="73"/>
    </location>
</feature>
<evidence type="ECO:0000256" key="1">
    <source>
        <dbReference type="ARBA" id="ARBA00000707"/>
    </source>
</evidence>
<dbReference type="InterPro" id="IPR028889">
    <property type="entry name" value="USP"/>
</dbReference>
<dbReference type="Gene3D" id="3.90.70.10">
    <property type="entry name" value="Cysteine proteinases"/>
    <property type="match status" value="1"/>
</dbReference>
<sequence>MIPGARIVAPKGRRKPCSGPANDSVTQRSAGGESPQSQQLQKASVERTPAARAQPKHRDPQTMTPQPPAGSTVQRLHQTAPDLTEWEQLVHVVHGKTELAAHDQQVEAKMKKLLLAPSTGQGSSSALLLQPRGLINASYHCFLNAVTQSVTSLAPFLRLAEQLSSRKELAPTWSVFGKWVEQSRTSNANAAIRGGGCVAGPRIPFLAAPTTQRGAAAVLSTRRTHFDGRTQQDAHEFLSFLLETLREELCAAEEETYNAQAAAAAASAEPPVQRGSQKKQAASQSCEEEDTEKKGKWTTVGKGNEKLQVTQSGLHVDDLAKGGNDMIWRIVFGGELHNLVRGGKSTVRGVTSVTKEPFFTIALPVEIPSASKVRKDGSGGPPTVSELLESTFGVKESIDDDVRHCEVSRAQQIGALPHILILQLKRWAVTAEGDVVKLDNVVRIPVDLTIPQSTCSVAITGSGRGGGYRQYALQSVVCHRGGGADTSASGRSAGGHYVSYVTRGKQQAARDDSGPYWLCNDMKISTASHSTMEADTPYLLFYQRR</sequence>
<protein>
    <recommendedName>
        <fullName evidence="2">ubiquitinyl hydrolase 1</fullName>
        <ecNumber evidence="2">3.4.19.12</ecNumber>
    </recommendedName>
</protein>
<comment type="catalytic activity">
    <reaction evidence="1">
        <text>Thiol-dependent hydrolysis of ester, thioester, amide, peptide and isopeptide bonds formed by the C-terminal Gly of ubiquitin (a 76-residue protein attached to proteins as an intracellular targeting signal).</text>
        <dbReference type="EC" id="3.4.19.12"/>
    </reaction>
</comment>
<dbReference type="PANTHER" id="PTHR24006">
    <property type="entry name" value="UBIQUITIN CARBOXYL-TERMINAL HYDROLASE"/>
    <property type="match status" value="1"/>
</dbReference>
<evidence type="ECO:0000256" key="6">
    <source>
        <dbReference type="ARBA" id="ARBA00022807"/>
    </source>
</evidence>
<keyword evidence="5" id="KW-0378">Hydrolase</keyword>
<feature type="region of interest" description="Disordered" evidence="7">
    <location>
        <begin position="1"/>
        <end position="73"/>
    </location>
</feature>
<gene>
    <name evidence="9" type="ORF">BSAL_64010</name>
</gene>
<dbReference type="Proteomes" id="UP000051952">
    <property type="component" value="Unassembled WGS sequence"/>
</dbReference>
<dbReference type="VEuPathDB" id="TriTrypDB:BSAL_64010"/>
<reference evidence="10" key="1">
    <citation type="submission" date="2015-09" db="EMBL/GenBank/DDBJ databases">
        <authorList>
            <consortium name="Pathogen Informatics"/>
        </authorList>
    </citation>
    <scope>NUCLEOTIDE SEQUENCE [LARGE SCALE GENOMIC DNA]</scope>
    <source>
        <strain evidence="10">Lake Konstanz</strain>
    </source>
</reference>
<dbReference type="OMA" id="PPRQEHV"/>
<dbReference type="SUPFAM" id="SSF54001">
    <property type="entry name" value="Cysteine proteinases"/>
    <property type="match status" value="1"/>
</dbReference>
<evidence type="ECO:0000256" key="5">
    <source>
        <dbReference type="ARBA" id="ARBA00022801"/>
    </source>
</evidence>
<dbReference type="GO" id="GO:0016579">
    <property type="term" value="P:protein deubiquitination"/>
    <property type="evidence" value="ECO:0007669"/>
    <property type="project" value="InterPro"/>
</dbReference>
<feature type="compositionally biased region" description="Polar residues" evidence="7">
    <location>
        <begin position="21"/>
        <end position="42"/>
    </location>
</feature>
<name>A0A0S4IXL6_BODSA</name>
<dbReference type="CDD" id="cd02257">
    <property type="entry name" value="Peptidase_C19"/>
    <property type="match status" value="1"/>
</dbReference>
<evidence type="ECO:0000259" key="8">
    <source>
        <dbReference type="PROSITE" id="PS50235"/>
    </source>
</evidence>
<dbReference type="GO" id="GO:0005829">
    <property type="term" value="C:cytosol"/>
    <property type="evidence" value="ECO:0007669"/>
    <property type="project" value="TreeGrafter"/>
</dbReference>
<evidence type="ECO:0000313" key="9">
    <source>
        <dbReference type="EMBL" id="CUF60804.1"/>
    </source>
</evidence>
<dbReference type="AlphaFoldDB" id="A0A0S4IXL6"/>
<keyword evidence="3" id="KW-0645">Protease</keyword>
<dbReference type="EC" id="3.4.19.12" evidence="2"/>
<keyword evidence="6" id="KW-0788">Thiol protease</keyword>
<organism evidence="9 10">
    <name type="scientific">Bodo saltans</name>
    <name type="common">Flagellated protozoan</name>
    <dbReference type="NCBI Taxonomy" id="75058"/>
    <lineage>
        <taxon>Eukaryota</taxon>
        <taxon>Discoba</taxon>
        <taxon>Euglenozoa</taxon>
        <taxon>Kinetoplastea</taxon>
        <taxon>Metakinetoplastina</taxon>
        <taxon>Eubodonida</taxon>
        <taxon>Bodonidae</taxon>
        <taxon>Bodo</taxon>
    </lineage>
</organism>
<evidence type="ECO:0000256" key="7">
    <source>
        <dbReference type="SAM" id="MobiDB-lite"/>
    </source>
</evidence>
<dbReference type="GO" id="GO:0006508">
    <property type="term" value="P:proteolysis"/>
    <property type="evidence" value="ECO:0007669"/>
    <property type="project" value="UniProtKB-KW"/>
</dbReference>
<keyword evidence="4" id="KW-0833">Ubl conjugation pathway</keyword>
<dbReference type="InterPro" id="IPR001394">
    <property type="entry name" value="Peptidase_C19_UCH"/>
</dbReference>
<dbReference type="GO" id="GO:0005634">
    <property type="term" value="C:nucleus"/>
    <property type="evidence" value="ECO:0007669"/>
    <property type="project" value="TreeGrafter"/>
</dbReference>
<proteinExistence type="predicted"/>